<keyword evidence="4" id="KW-1185">Reference proteome</keyword>
<dbReference type="OrthoDB" id="9805698at2"/>
<protein>
    <submittedName>
        <fullName evidence="3">Uncharacterized protein</fullName>
    </submittedName>
</protein>
<dbReference type="EMBL" id="FXUV01000001">
    <property type="protein sequence ID" value="SMQ11761.1"/>
    <property type="molecule type" value="Genomic_DNA"/>
</dbReference>
<dbReference type="EMBL" id="FXUV02000001">
    <property type="protein sequence ID" value="SNB51609.1"/>
    <property type="molecule type" value="Genomic_DNA"/>
</dbReference>
<feature type="compositionally biased region" description="Polar residues" evidence="1">
    <location>
        <begin position="155"/>
        <end position="171"/>
    </location>
</feature>
<dbReference type="SUPFAM" id="SSF52540">
    <property type="entry name" value="P-loop containing nucleoside triphosphate hydrolases"/>
    <property type="match status" value="1"/>
</dbReference>
<dbReference type="Gene3D" id="3.40.50.300">
    <property type="entry name" value="P-loop containing nucleotide triphosphate hydrolases"/>
    <property type="match status" value="1"/>
</dbReference>
<sequence>MQKFILLRGHEGSGKSTFAQEKIAQFQQTYPQAEIHLIDNDIALTNEHGEYHFDFPAFAAAHQQNVQRQQQALQNGKMQPEKHILIINANPNQKTKTCQTQITAAQQHGFETEIYRLHNFYPNIHNVDEASVLQSYLRLNNNPVQGEIHVPATQPPSEQQRQKLAQMQNAA</sequence>
<dbReference type="AlphaFoldDB" id="A0A238T9E5"/>
<feature type="region of interest" description="Disordered" evidence="1">
    <location>
        <begin position="151"/>
        <end position="171"/>
    </location>
</feature>
<dbReference type="Proteomes" id="UP000215450">
    <property type="component" value="Unassembled WGS sequence"/>
</dbReference>
<dbReference type="InterPro" id="IPR027417">
    <property type="entry name" value="P-loop_NTPase"/>
</dbReference>
<name>A0A238T9E5_9NEIS</name>
<evidence type="ECO:0000313" key="3">
    <source>
        <dbReference type="EMBL" id="SNB51609.1"/>
    </source>
</evidence>
<dbReference type="STRING" id="1522312.GCA_900177895_02074"/>
<accession>A0A238T9E5</accession>
<proteinExistence type="predicted"/>
<gene>
    <name evidence="3" type="ORF">KEBURONENSIS_00116</name>
</gene>
<evidence type="ECO:0000313" key="4">
    <source>
        <dbReference type="Proteomes" id="UP000215450"/>
    </source>
</evidence>
<evidence type="ECO:0000313" key="2">
    <source>
        <dbReference type="EMBL" id="SMQ11761.1"/>
    </source>
</evidence>
<reference evidence="3 4" key="2">
    <citation type="submission" date="2017-06" db="EMBL/GenBank/DDBJ databases">
        <authorList>
            <person name="Kim H.J."/>
            <person name="Triplett B.A."/>
        </authorList>
    </citation>
    <scope>NUCLEOTIDE SEQUENCE [LARGE SCALE GENOMIC DNA]</scope>
    <source>
        <strain evidence="3">Kingella_eburonensis</strain>
    </source>
</reference>
<dbReference type="RefSeq" id="WP_095061882.1">
    <property type="nucleotide sequence ID" value="NZ_FXUV02000001.1"/>
</dbReference>
<reference evidence="2" key="1">
    <citation type="submission" date="2017-05" db="EMBL/GenBank/DDBJ databases">
        <authorList>
            <person name="Song R."/>
            <person name="Chenine A.L."/>
            <person name="Ruprecht R.M."/>
        </authorList>
    </citation>
    <scope>NUCLEOTIDE SEQUENCE</scope>
    <source>
        <strain evidence="2">Kingella_eburonensis</strain>
    </source>
</reference>
<evidence type="ECO:0000256" key="1">
    <source>
        <dbReference type="SAM" id="MobiDB-lite"/>
    </source>
</evidence>
<organism evidence="3 4">
    <name type="scientific">Kingella negevensis</name>
    <dbReference type="NCBI Taxonomy" id="1522312"/>
    <lineage>
        <taxon>Bacteria</taxon>
        <taxon>Pseudomonadati</taxon>
        <taxon>Pseudomonadota</taxon>
        <taxon>Betaproteobacteria</taxon>
        <taxon>Neisseriales</taxon>
        <taxon>Neisseriaceae</taxon>
        <taxon>Kingella</taxon>
    </lineage>
</organism>